<evidence type="ECO:0000313" key="2">
    <source>
        <dbReference type="Proteomes" id="UP000663861"/>
    </source>
</evidence>
<accession>A0A8H3DBY7</accession>
<proteinExistence type="predicted"/>
<protein>
    <recommendedName>
        <fullName evidence="3">MYND-type domain-containing protein</fullName>
    </recommendedName>
</protein>
<dbReference type="Proteomes" id="UP000663861">
    <property type="component" value="Unassembled WGS sequence"/>
</dbReference>
<evidence type="ECO:0008006" key="3">
    <source>
        <dbReference type="Google" id="ProtNLM"/>
    </source>
</evidence>
<name>A0A8H3DBY7_9AGAM</name>
<dbReference type="AlphaFoldDB" id="A0A8H3DBY7"/>
<sequence>MLRSILDLTLSPRTFAELGYPGLVGGCINLMKTVKFSNHISPFRYEYGYLCFRILTIAFGVCFLQRAKVFDAAVARMRAEPETDLLVVFSEEVSQLVRTLISDDQGIDRCDWMLGLRAPKRSFGPPQMPFAAGHGPMELMNMLSSGQKYFAKVMGSTYSPSILGVLCLCWRYVKLCQDRVIENNEPYLVSMFCLTYFRYCLVSPACDGDVLVLMYDRNPELWGKAKQSFIDDQDERDKYLSYNKRSKPTDVRWFSQLSVSLMPIILQFLLSRVPDGIEGLLPRLFGLTIDRLWEARLGNQVSCDELIKIAADTMTFLGRALECLIEKKYLNQSMICEIIDVLIHHDLFDFIAQTAFSLPMRPKGLPRAEDPNMKFIEQSVWMWEHVGKILPKELLRSKFLAILPDLQKYIAYALQWTYMGEDITARWDRFRLMSQSVVCIGYVVGLQNELQDVHEKTGFCAWARCADPVQREILLFACDECGVTYCSRNCLARDWMYGDMRKWHRLSCGNVFPLKVDIPWGFVDRMTRELTEGPNRFPIENFLH</sequence>
<gene>
    <name evidence="1" type="ORF">RDB_LOCUS160728</name>
</gene>
<dbReference type="EMBL" id="CAJMWY010004207">
    <property type="protein sequence ID" value="CAE6523746.1"/>
    <property type="molecule type" value="Genomic_DNA"/>
</dbReference>
<reference evidence="1" key="1">
    <citation type="submission" date="2021-01" db="EMBL/GenBank/DDBJ databases">
        <authorList>
            <person name="Kaushik A."/>
        </authorList>
    </citation>
    <scope>NUCLEOTIDE SEQUENCE</scope>
    <source>
        <strain evidence="1">AG4-RS23</strain>
    </source>
</reference>
<evidence type="ECO:0000313" key="1">
    <source>
        <dbReference type="EMBL" id="CAE6523746.1"/>
    </source>
</evidence>
<comment type="caution">
    <text evidence="1">The sequence shown here is derived from an EMBL/GenBank/DDBJ whole genome shotgun (WGS) entry which is preliminary data.</text>
</comment>
<organism evidence="1 2">
    <name type="scientific">Rhizoctonia solani</name>
    <dbReference type="NCBI Taxonomy" id="456999"/>
    <lineage>
        <taxon>Eukaryota</taxon>
        <taxon>Fungi</taxon>
        <taxon>Dikarya</taxon>
        <taxon>Basidiomycota</taxon>
        <taxon>Agaricomycotina</taxon>
        <taxon>Agaricomycetes</taxon>
        <taxon>Cantharellales</taxon>
        <taxon>Ceratobasidiaceae</taxon>
        <taxon>Rhizoctonia</taxon>
    </lineage>
</organism>